<dbReference type="InterPro" id="IPR019060">
    <property type="entry name" value="DUF2382"/>
</dbReference>
<evidence type="ECO:0000313" key="3">
    <source>
        <dbReference type="Proteomes" id="UP000184310"/>
    </source>
</evidence>
<dbReference type="OrthoDB" id="1798989at2"/>
<dbReference type="PANTHER" id="PTHR38463">
    <property type="entry name" value="STRESS RESPONSE PROTEIN YSNF"/>
    <property type="match status" value="1"/>
</dbReference>
<proteinExistence type="predicted"/>
<reference evidence="2 3" key="1">
    <citation type="submission" date="2016-11" db="EMBL/GenBank/DDBJ databases">
        <authorList>
            <person name="Jaros S."/>
            <person name="Januszkiewicz K."/>
            <person name="Wedrychowicz H."/>
        </authorList>
    </citation>
    <scope>NUCLEOTIDE SEQUENCE [LARGE SCALE GENOMIC DNA]</scope>
    <source>
        <strain evidence="2 3">DSM 21758</strain>
    </source>
</reference>
<protein>
    <submittedName>
        <fullName evidence="2">Conserved domain-containing protein</fullName>
    </submittedName>
</protein>
<dbReference type="InterPro" id="IPR052967">
    <property type="entry name" value="Stress_Response_Assoc"/>
</dbReference>
<keyword evidence="3" id="KW-1185">Reference proteome</keyword>
<dbReference type="Proteomes" id="UP000184310">
    <property type="component" value="Unassembled WGS sequence"/>
</dbReference>
<name>A0A1M6NJ41_9CLOT</name>
<dbReference type="EMBL" id="FQZB01000012">
    <property type="protein sequence ID" value="SHJ95755.1"/>
    <property type="molecule type" value="Genomic_DNA"/>
</dbReference>
<dbReference type="STRING" id="1121302.SAMN02745163_02923"/>
<evidence type="ECO:0000259" key="1">
    <source>
        <dbReference type="Pfam" id="PF09557"/>
    </source>
</evidence>
<accession>A0A1M6NJ41</accession>
<gene>
    <name evidence="2" type="ORF">SAMN02745163_02923</name>
</gene>
<dbReference type="AlphaFoldDB" id="A0A1M6NJ41"/>
<organism evidence="2 3">
    <name type="scientific">Clostridium cavendishii DSM 21758</name>
    <dbReference type="NCBI Taxonomy" id="1121302"/>
    <lineage>
        <taxon>Bacteria</taxon>
        <taxon>Bacillati</taxon>
        <taxon>Bacillota</taxon>
        <taxon>Clostridia</taxon>
        <taxon>Eubacteriales</taxon>
        <taxon>Clostridiaceae</taxon>
        <taxon>Clostridium</taxon>
    </lineage>
</organism>
<dbReference type="PANTHER" id="PTHR38463:SF1">
    <property type="entry name" value="STRESS RESPONSE PROTEIN YSNF"/>
    <property type="match status" value="1"/>
</dbReference>
<evidence type="ECO:0000313" key="2">
    <source>
        <dbReference type="EMBL" id="SHJ95755.1"/>
    </source>
</evidence>
<dbReference type="RefSeq" id="WP_072989249.1">
    <property type="nucleotide sequence ID" value="NZ_FQZB01000012.1"/>
</dbReference>
<dbReference type="Pfam" id="PF09557">
    <property type="entry name" value="DUF2382"/>
    <property type="match status" value="1"/>
</dbReference>
<dbReference type="NCBIfam" id="TIGR02271">
    <property type="entry name" value="YsnF/AvaK domain"/>
    <property type="match status" value="1"/>
</dbReference>
<sequence>MANNSFITNTPNNDTKNTSDNKLLNKDIIIKLKKEELNITKEWIKTGDVKIHKERFIEEKHFIIPITHEELVIEKKSFNSSDSNNVSSEIVHIPLTTEKVEFTKEKFFLEDVSIYKEQIKDIKQIETILKEEKIKIKTPDSFEI</sequence>
<feature type="domain" description="DUF2382" evidence="1">
    <location>
        <begin position="30"/>
        <end position="136"/>
    </location>
</feature>